<dbReference type="GO" id="GO:0015926">
    <property type="term" value="F:glucosidase activity"/>
    <property type="evidence" value="ECO:0007669"/>
    <property type="project" value="TreeGrafter"/>
</dbReference>
<dbReference type="FunFam" id="2.60.120.200:FF:000135">
    <property type="entry name" value="Related to KRE6-glucan synthase subunit"/>
    <property type="match status" value="1"/>
</dbReference>
<evidence type="ECO:0000256" key="9">
    <source>
        <dbReference type="SAM" id="MobiDB-lite"/>
    </source>
</evidence>
<keyword evidence="7" id="KW-0325">Glycoprotein</keyword>
<gene>
    <name evidence="12" type="ORF">CC1G_02942</name>
</gene>
<feature type="transmembrane region" description="Helical" evidence="10">
    <location>
        <begin position="213"/>
        <end position="236"/>
    </location>
</feature>
<dbReference type="RefSeq" id="XP_001835854.2">
    <property type="nucleotide sequence ID" value="XM_001835802.2"/>
</dbReference>
<dbReference type="PROSITE" id="PS51762">
    <property type="entry name" value="GH16_2"/>
    <property type="match status" value="1"/>
</dbReference>
<evidence type="ECO:0000256" key="8">
    <source>
        <dbReference type="ARBA" id="ARBA00023316"/>
    </source>
</evidence>
<accession>A8NRU0</accession>
<name>A8NRU0_COPC7</name>
<dbReference type="PANTHER" id="PTHR31361">
    <property type="entry name" value="BETA-GLUCAN SYNTHESIS-ASSOCIATED PROTEIN KRE6-RELATED"/>
    <property type="match status" value="1"/>
</dbReference>
<dbReference type="InterPro" id="IPR005629">
    <property type="entry name" value="Skn1/Kre6/Sbg1"/>
</dbReference>
<dbReference type="STRING" id="240176.A8NRU0"/>
<keyword evidence="5 10" id="KW-1133">Transmembrane helix</keyword>
<evidence type="ECO:0000256" key="10">
    <source>
        <dbReference type="SAM" id="Phobius"/>
    </source>
</evidence>
<keyword evidence="13" id="KW-1185">Reference proteome</keyword>
<evidence type="ECO:0000313" key="13">
    <source>
        <dbReference type="Proteomes" id="UP000001861"/>
    </source>
</evidence>
<comment type="similarity">
    <text evidence="2">Belongs to the SKN1/KRE6 family.</text>
</comment>
<evidence type="ECO:0000256" key="6">
    <source>
        <dbReference type="ARBA" id="ARBA00023136"/>
    </source>
</evidence>
<keyword evidence="6 10" id="KW-0472">Membrane</keyword>
<dbReference type="GO" id="GO:0005886">
    <property type="term" value="C:plasma membrane"/>
    <property type="evidence" value="ECO:0007669"/>
    <property type="project" value="TreeGrafter"/>
</dbReference>
<evidence type="ECO:0000259" key="11">
    <source>
        <dbReference type="PROSITE" id="PS51762"/>
    </source>
</evidence>
<evidence type="ECO:0000256" key="1">
    <source>
        <dbReference type="ARBA" id="ARBA00004606"/>
    </source>
</evidence>
<dbReference type="InterPro" id="IPR000757">
    <property type="entry name" value="Beta-glucanase-like"/>
</dbReference>
<feature type="compositionally biased region" description="Low complexity" evidence="9">
    <location>
        <begin position="21"/>
        <end position="36"/>
    </location>
</feature>
<feature type="domain" description="GH16" evidence="11">
    <location>
        <begin position="282"/>
        <end position="646"/>
    </location>
</feature>
<feature type="region of interest" description="Disordered" evidence="9">
    <location>
        <begin position="1"/>
        <end position="175"/>
    </location>
</feature>
<dbReference type="GO" id="GO:0006078">
    <property type="term" value="P:(1-&gt;6)-beta-D-glucan biosynthetic process"/>
    <property type="evidence" value="ECO:0007669"/>
    <property type="project" value="TreeGrafter"/>
</dbReference>
<reference evidence="12 13" key="1">
    <citation type="journal article" date="2010" name="Proc. Natl. Acad. Sci. U.S.A.">
        <title>Insights into evolution of multicellular fungi from the assembled chromosomes of the mushroom Coprinopsis cinerea (Coprinus cinereus).</title>
        <authorList>
            <person name="Stajich J.E."/>
            <person name="Wilke S.K."/>
            <person name="Ahren D."/>
            <person name="Au C.H."/>
            <person name="Birren B.W."/>
            <person name="Borodovsky M."/>
            <person name="Burns C."/>
            <person name="Canback B."/>
            <person name="Casselton L.A."/>
            <person name="Cheng C.K."/>
            <person name="Deng J."/>
            <person name="Dietrich F.S."/>
            <person name="Fargo D.C."/>
            <person name="Farman M.L."/>
            <person name="Gathman A.C."/>
            <person name="Goldberg J."/>
            <person name="Guigo R."/>
            <person name="Hoegger P.J."/>
            <person name="Hooker J.B."/>
            <person name="Huggins A."/>
            <person name="James T.Y."/>
            <person name="Kamada T."/>
            <person name="Kilaru S."/>
            <person name="Kodira C."/>
            <person name="Kues U."/>
            <person name="Kupfer D."/>
            <person name="Kwan H.S."/>
            <person name="Lomsadze A."/>
            <person name="Li W."/>
            <person name="Lilly W.W."/>
            <person name="Ma L.J."/>
            <person name="Mackey A.J."/>
            <person name="Manning G."/>
            <person name="Martin F."/>
            <person name="Muraguchi H."/>
            <person name="Natvig D.O."/>
            <person name="Palmerini H."/>
            <person name="Ramesh M.A."/>
            <person name="Rehmeyer C.J."/>
            <person name="Roe B.A."/>
            <person name="Shenoy N."/>
            <person name="Stanke M."/>
            <person name="Ter-Hovhannisyan V."/>
            <person name="Tunlid A."/>
            <person name="Velagapudi R."/>
            <person name="Vision T.J."/>
            <person name="Zeng Q."/>
            <person name="Zolan M.E."/>
            <person name="Pukkila P.J."/>
        </authorList>
    </citation>
    <scope>NUCLEOTIDE SEQUENCE [LARGE SCALE GENOMIC DNA]</scope>
    <source>
        <strain evidence="13">Okayama-7 / 130 / ATCC MYA-4618 / FGSC 9003</strain>
    </source>
</reference>
<dbReference type="PANTHER" id="PTHR31361:SF15">
    <property type="entry name" value="GH16 DOMAIN-CONTAINING PROTEIN"/>
    <property type="match status" value="1"/>
</dbReference>
<dbReference type="OrthoDB" id="412647at2759"/>
<comment type="subcellular location">
    <subcellularLocation>
        <location evidence="1">Membrane</location>
        <topology evidence="1">Single-pass type II membrane protein</topology>
    </subcellularLocation>
</comment>
<feature type="compositionally biased region" description="Low complexity" evidence="9">
    <location>
        <begin position="60"/>
        <end position="76"/>
    </location>
</feature>
<keyword evidence="3 10" id="KW-0812">Transmembrane</keyword>
<dbReference type="Gene3D" id="2.60.120.200">
    <property type="match status" value="2"/>
</dbReference>
<feature type="compositionally biased region" description="Pro residues" evidence="9">
    <location>
        <begin position="162"/>
        <end position="171"/>
    </location>
</feature>
<dbReference type="Proteomes" id="UP000001861">
    <property type="component" value="Unassembled WGS sequence"/>
</dbReference>
<dbReference type="GeneID" id="6012389"/>
<dbReference type="AlphaFoldDB" id="A8NRU0"/>
<dbReference type="CDD" id="cd02180">
    <property type="entry name" value="GH16_fungal_KRE6_glucanase"/>
    <property type="match status" value="1"/>
</dbReference>
<evidence type="ECO:0000313" key="12">
    <source>
        <dbReference type="EMBL" id="EAU85919.2"/>
    </source>
</evidence>
<evidence type="ECO:0000256" key="4">
    <source>
        <dbReference type="ARBA" id="ARBA00022968"/>
    </source>
</evidence>
<dbReference type="InParanoid" id="A8NRU0"/>
<evidence type="ECO:0000256" key="5">
    <source>
        <dbReference type="ARBA" id="ARBA00022989"/>
    </source>
</evidence>
<dbReference type="InterPro" id="IPR013320">
    <property type="entry name" value="ConA-like_dom_sf"/>
</dbReference>
<comment type="caution">
    <text evidence="12">The sequence shown here is derived from an EMBL/GenBank/DDBJ whole genome shotgun (WGS) entry which is preliminary data.</text>
</comment>
<dbReference type="GO" id="GO:0031505">
    <property type="term" value="P:fungal-type cell wall organization"/>
    <property type="evidence" value="ECO:0007669"/>
    <property type="project" value="TreeGrafter"/>
</dbReference>
<evidence type="ECO:0000256" key="7">
    <source>
        <dbReference type="ARBA" id="ARBA00023180"/>
    </source>
</evidence>
<dbReference type="KEGG" id="cci:CC1G_02942"/>
<dbReference type="eggNOG" id="ENOG502QR13">
    <property type="taxonomic scope" value="Eukaryota"/>
</dbReference>
<feature type="compositionally biased region" description="Polar residues" evidence="9">
    <location>
        <begin position="139"/>
        <end position="156"/>
    </location>
</feature>
<dbReference type="SUPFAM" id="SSF49899">
    <property type="entry name" value="Concanavalin A-like lectins/glucanases"/>
    <property type="match status" value="1"/>
</dbReference>
<dbReference type="GO" id="GO:0005789">
    <property type="term" value="C:endoplasmic reticulum membrane"/>
    <property type="evidence" value="ECO:0007669"/>
    <property type="project" value="TreeGrafter"/>
</dbReference>
<dbReference type="Pfam" id="PF03935">
    <property type="entry name" value="SKN1_KRE6_Sbg1"/>
    <property type="match status" value="1"/>
</dbReference>
<organism evidence="12 13">
    <name type="scientific">Coprinopsis cinerea (strain Okayama-7 / 130 / ATCC MYA-4618 / FGSC 9003)</name>
    <name type="common">Inky cap fungus</name>
    <name type="synonym">Hormographiella aspergillata</name>
    <dbReference type="NCBI Taxonomy" id="240176"/>
    <lineage>
        <taxon>Eukaryota</taxon>
        <taxon>Fungi</taxon>
        <taxon>Dikarya</taxon>
        <taxon>Basidiomycota</taxon>
        <taxon>Agaricomycotina</taxon>
        <taxon>Agaricomycetes</taxon>
        <taxon>Agaricomycetidae</taxon>
        <taxon>Agaricales</taxon>
        <taxon>Agaricineae</taxon>
        <taxon>Psathyrellaceae</taxon>
        <taxon>Coprinopsis</taxon>
    </lineage>
</organism>
<dbReference type="VEuPathDB" id="FungiDB:CC1G_02942"/>
<dbReference type="FunCoup" id="A8NRU0">
    <property type="interactions" value="63"/>
</dbReference>
<keyword evidence="4" id="KW-0735">Signal-anchor</keyword>
<keyword evidence="8" id="KW-0961">Cell wall biogenesis/degradation</keyword>
<evidence type="ECO:0000256" key="3">
    <source>
        <dbReference type="ARBA" id="ARBA00022692"/>
    </source>
</evidence>
<dbReference type="HOGENOM" id="CLU_010811_4_3_1"/>
<dbReference type="OMA" id="PYNYQYE"/>
<proteinExistence type="inferred from homology"/>
<evidence type="ECO:0000256" key="2">
    <source>
        <dbReference type="ARBA" id="ARBA00010962"/>
    </source>
</evidence>
<dbReference type="EMBL" id="AACS02000008">
    <property type="protein sequence ID" value="EAU85919.2"/>
    <property type="molecule type" value="Genomic_DNA"/>
</dbReference>
<protein>
    <submittedName>
        <fullName evidence="12">Beta-glucan synthesis-associated protein</fullName>
    </submittedName>
</protein>
<sequence length="694" mass="77340">MSRPSRRQVQSYQPPAPATYSSVPQSSPPRRSSLQQGPGYHYHYQSQVAGPRPVQHGRAQSTSSHGHYTTTSQTHYAPSQGHYTSSHGHGRSRSNERRSSSRNGVTMGVATGQIGSAYGPYSYHTNPPPRNAGVYRQGRFSNTPSENSLSTGDHTSQQPLHQPQPAPPQAPLPQRTTTVPAFMWDKEPDLDDALHTPDPRRDNSWTPFSWRGWVNVLGILILLSGLLTLFIGFPVIDYAQNRYRAIHGFSVGGVNGSGQIPELPGMPRLIDYDTPQEAYSRVGTDGQRYELVFSDEFNVDGRTFYPGDDPYWEAVDLHYWPTNNLEWYDPGHVTTEDGKLVITFEQRLYRDLNFMSGMLSSWNKLCFTTGYIEVSVSLPGNGQVPGLWPAVWTLGNLGRAGYGATTEGTWPYSYDECDLGTFPGQQSPDGVPSDEILTYSRTGARLSALPGQKLSACSCPGSDHPGPRPDVGRAAPEVDVIEAESKEGIGLVSQSFQIAPYDYEYWPNREEYSTIYNETISHANSYTGGEYQQAISTVSEVTPRNGPYNGTSYTTFGYELWSDPKNRDDGYITWFSGGVPTWTLRAGAIGPNNRTRVGRRIIPEEPMYIIFNVGMAFNFERPNFNALEFPAKMHIDYVRVYQREGVKHGVTCDPPNYPTADYIERHINAYTNPNLTTWEGAGNTFPRNRLLDGC</sequence>